<dbReference type="EMBL" id="JAQSJE010000005">
    <property type="protein sequence ID" value="MDD0824060.1"/>
    <property type="molecule type" value="Genomic_DNA"/>
</dbReference>
<evidence type="ECO:0000256" key="1">
    <source>
        <dbReference type="ARBA" id="ARBA00004571"/>
    </source>
</evidence>
<dbReference type="Gene3D" id="2.170.130.10">
    <property type="entry name" value="TonB-dependent receptor, plug domain"/>
    <property type="match status" value="1"/>
</dbReference>
<dbReference type="Pfam" id="PF00593">
    <property type="entry name" value="TonB_dep_Rec_b-barrel"/>
    <property type="match status" value="1"/>
</dbReference>
<dbReference type="RefSeq" id="WP_273749752.1">
    <property type="nucleotide sequence ID" value="NZ_JAQSJE010000005.1"/>
</dbReference>
<dbReference type="InterPro" id="IPR010105">
    <property type="entry name" value="TonB_sidphr_rcpt"/>
</dbReference>
<keyword evidence="3 10" id="KW-0813">Transport</keyword>
<evidence type="ECO:0000256" key="5">
    <source>
        <dbReference type="ARBA" id="ARBA00022692"/>
    </source>
</evidence>
<comment type="similarity">
    <text evidence="2 10 11">Belongs to the TonB-dependent receptor family.</text>
</comment>
<organism evidence="15 16">
    <name type="scientific">Mannheimia cairinae</name>
    <dbReference type="NCBI Taxonomy" id="3025936"/>
    <lineage>
        <taxon>Bacteria</taxon>
        <taxon>Pseudomonadati</taxon>
        <taxon>Pseudomonadota</taxon>
        <taxon>Gammaproteobacteria</taxon>
        <taxon>Pasteurellales</taxon>
        <taxon>Pasteurellaceae</taxon>
        <taxon>Mannheimia</taxon>
    </lineage>
</organism>
<comment type="caution">
    <text evidence="15">The sequence shown here is derived from an EMBL/GenBank/DDBJ whole genome shotgun (WGS) entry which is preliminary data.</text>
</comment>
<evidence type="ECO:0000256" key="10">
    <source>
        <dbReference type="PROSITE-ProRule" id="PRU01360"/>
    </source>
</evidence>
<evidence type="ECO:0000313" key="16">
    <source>
        <dbReference type="Proteomes" id="UP001221909"/>
    </source>
</evidence>
<dbReference type="NCBIfam" id="TIGR01783">
    <property type="entry name" value="TonB-siderophor"/>
    <property type="match status" value="1"/>
</dbReference>
<dbReference type="PANTHER" id="PTHR32552">
    <property type="entry name" value="FERRICHROME IRON RECEPTOR-RELATED"/>
    <property type="match status" value="1"/>
</dbReference>
<proteinExistence type="inferred from homology"/>
<dbReference type="Gene3D" id="2.40.170.20">
    <property type="entry name" value="TonB-dependent receptor, beta-barrel domain"/>
    <property type="match status" value="1"/>
</dbReference>
<evidence type="ECO:0000259" key="13">
    <source>
        <dbReference type="Pfam" id="PF00593"/>
    </source>
</evidence>
<name>A0ABT5MPS3_9PAST</name>
<keyword evidence="12" id="KW-0732">Signal</keyword>
<evidence type="ECO:0000256" key="2">
    <source>
        <dbReference type="ARBA" id="ARBA00009810"/>
    </source>
</evidence>
<feature type="domain" description="TonB-dependent receptor plug" evidence="14">
    <location>
        <begin position="60"/>
        <end position="171"/>
    </location>
</feature>
<evidence type="ECO:0000256" key="8">
    <source>
        <dbReference type="ARBA" id="ARBA00023170"/>
    </source>
</evidence>
<dbReference type="InterPro" id="IPR012910">
    <property type="entry name" value="Plug_dom"/>
</dbReference>
<dbReference type="CDD" id="cd01347">
    <property type="entry name" value="ligand_gated_channel"/>
    <property type="match status" value="1"/>
</dbReference>
<keyword evidence="16" id="KW-1185">Reference proteome</keyword>
<evidence type="ECO:0000313" key="15">
    <source>
        <dbReference type="EMBL" id="MDD0824060.1"/>
    </source>
</evidence>
<evidence type="ECO:0000259" key="14">
    <source>
        <dbReference type="Pfam" id="PF07715"/>
    </source>
</evidence>
<evidence type="ECO:0000256" key="12">
    <source>
        <dbReference type="SAM" id="SignalP"/>
    </source>
</evidence>
<reference evidence="15 16" key="1">
    <citation type="submission" date="2023-02" db="EMBL/GenBank/DDBJ databases">
        <title>Mannheimia cairiniae sp. nov., a novel species of Mannheimia obtained from moscovy ducks (Cairina moschata) and reclassification of Mannheimia ovis as heterotypic synonym of Mannheimia pernigra.</title>
        <authorList>
            <person name="Christensen H."/>
        </authorList>
    </citation>
    <scope>NUCLEOTIDE SEQUENCE [LARGE SCALE GENOMIC DNA]</scope>
    <source>
        <strain evidence="15 16">AT1</strain>
    </source>
</reference>
<keyword evidence="6 11" id="KW-0798">TonB box</keyword>
<keyword evidence="9 10" id="KW-0998">Cell outer membrane</keyword>
<dbReference type="InterPro" id="IPR037066">
    <property type="entry name" value="Plug_dom_sf"/>
</dbReference>
<comment type="subcellular location">
    <subcellularLocation>
        <location evidence="1 10">Cell outer membrane</location>
        <topology evidence="1 10">Multi-pass membrane protein</topology>
    </subcellularLocation>
</comment>
<gene>
    <name evidence="15" type="ORF">PTQ27_06225</name>
</gene>
<evidence type="ECO:0000256" key="6">
    <source>
        <dbReference type="ARBA" id="ARBA00023077"/>
    </source>
</evidence>
<feature type="chain" id="PRO_5047098414" evidence="12">
    <location>
        <begin position="23"/>
        <end position="723"/>
    </location>
</feature>
<dbReference type="InterPro" id="IPR000531">
    <property type="entry name" value="Beta-barrel_TonB"/>
</dbReference>
<dbReference type="PROSITE" id="PS52016">
    <property type="entry name" value="TONB_DEPENDENT_REC_3"/>
    <property type="match status" value="1"/>
</dbReference>
<evidence type="ECO:0000256" key="3">
    <source>
        <dbReference type="ARBA" id="ARBA00022448"/>
    </source>
</evidence>
<dbReference type="SUPFAM" id="SSF56935">
    <property type="entry name" value="Porins"/>
    <property type="match status" value="1"/>
</dbReference>
<keyword evidence="4 10" id="KW-1134">Transmembrane beta strand</keyword>
<dbReference type="PANTHER" id="PTHR32552:SF74">
    <property type="entry name" value="HYDROXAMATE SIDEROPHORE RECEPTOR FHUE"/>
    <property type="match status" value="1"/>
</dbReference>
<dbReference type="InterPro" id="IPR036942">
    <property type="entry name" value="Beta-barrel_TonB_sf"/>
</dbReference>
<evidence type="ECO:0000256" key="4">
    <source>
        <dbReference type="ARBA" id="ARBA00022452"/>
    </source>
</evidence>
<keyword evidence="8 15" id="KW-0675">Receptor</keyword>
<protein>
    <submittedName>
        <fullName evidence="15">TonB-dependent siderophore receptor</fullName>
    </submittedName>
</protein>
<keyword evidence="7 10" id="KW-0472">Membrane</keyword>
<evidence type="ECO:0000256" key="9">
    <source>
        <dbReference type="ARBA" id="ARBA00023237"/>
    </source>
</evidence>
<dbReference type="InterPro" id="IPR039426">
    <property type="entry name" value="TonB-dep_rcpt-like"/>
</dbReference>
<dbReference type="Proteomes" id="UP001221909">
    <property type="component" value="Unassembled WGS sequence"/>
</dbReference>
<evidence type="ECO:0000256" key="7">
    <source>
        <dbReference type="ARBA" id="ARBA00023136"/>
    </source>
</evidence>
<feature type="signal peptide" evidence="12">
    <location>
        <begin position="1"/>
        <end position="22"/>
    </location>
</feature>
<keyword evidence="5 10" id="KW-0812">Transmembrane</keyword>
<sequence length="723" mass="79315">MKRSKFLLTTLNIALLSAYSSAENTTLSTIEVISSSPTNSYNQGYGAYGTSTATGLPLTLRDTPQNVSIISEQQIKDQNLDSLGKALNQAVGLYTDVKGSTTSGYSVLYARGNRVENFQLDGMPTSNVGLGGKGPGDEPNAWSVLNTAQYDRIEVLRGATALMDGSGEPSATVSLHRKRPTKEFQGSIGAKVGSFNLHSTELDLSSGLNSDNSVRGRIVASYSGTDTFRDRADNRNGMVYAVTEWDITPNTTLTLGGTHQYMRDLNSSMFGLVLYDTDGNAIPATRKSNATINGSYTRFSNLNLFTELKHRFANNWELKTEYGYTKGHRDQVAGIAGSAFAIPNVPMVAGAIVKSDERPSQHNFTLALNGQYGLWGREHDAMFGISGYHLKSDQPRYARQIARIFRDPAVMGGFDGNYTLPDWIASGQDYNRIRQIGAYAATRLRPTDKLAVILGGRYTRFNVTEDTQYITNGQNSQGSFTPYTGIVYDVSNNLSVYTSYAQIFKPQTKRDQANRYLNAEKGSNLEAGLKGEFFEGKLNGAVALFETRKQNVGFCAAYTAGGLTCDYYDFDPSTKTRGFEVEINGLVTENWLISAGFSQAIGKNSNGSPFKPEVPRRQFKLFSSYTAGDLTVGGGVRWQSKIYEGTPWGLNYGASEELAAKARAVSTQKSYAVVDLMARYRFSKHTELGLNVDNLFDKTYRTSPNSHSYGTPRNIVGTFSYKF</sequence>
<evidence type="ECO:0000256" key="11">
    <source>
        <dbReference type="RuleBase" id="RU003357"/>
    </source>
</evidence>
<dbReference type="Pfam" id="PF07715">
    <property type="entry name" value="Plug"/>
    <property type="match status" value="1"/>
</dbReference>
<feature type="domain" description="TonB-dependent receptor-like beta-barrel" evidence="13">
    <location>
        <begin position="261"/>
        <end position="695"/>
    </location>
</feature>
<accession>A0ABT5MPS3</accession>